<protein>
    <submittedName>
        <fullName evidence="1">Uncharacterized protein</fullName>
    </submittedName>
</protein>
<dbReference type="Proteomes" id="UP001184828">
    <property type="component" value="Unassembled WGS sequence"/>
</dbReference>
<evidence type="ECO:0000313" key="1">
    <source>
        <dbReference type="EMBL" id="MDR6427903.1"/>
    </source>
</evidence>
<dbReference type="RefSeq" id="WP_309928665.1">
    <property type="nucleotide sequence ID" value="NZ_JAVDQZ010000006.1"/>
</dbReference>
<accession>A0AAE3XYH1</accession>
<sequence length="132" mass="14532">MIWIMENLGRKNKKRGDWPRFAWDESWKKPASAGYRPFSSETKKKPLNPCGVVRGVITKVPFSLLLGAETAILSAGRRAQKKARRSAGLEGDSEIVVLADSADQWNCSSSVEPVSAVTLDLPPWMTVVTSSK</sequence>
<dbReference type="AlphaFoldDB" id="A0AAE3XYH1"/>
<name>A0AAE3XYH1_VARPD</name>
<evidence type="ECO:0000313" key="2">
    <source>
        <dbReference type="Proteomes" id="UP001184828"/>
    </source>
</evidence>
<dbReference type="EMBL" id="JAVDQZ010000006">
    <property type="protein sequence ID" value="MDR6427903.1"/>
    <property type="molecule type" value="Genomic_DNA"/>
</dbReference>
<reference evidence="1" key="1">
    <citation type="submission" date="2023-07" db="EMBL/GenBank/DDBJ databases">
        <title>Sorghum-associated microbial communities from plants grown in Nebraska, USA.</title>
        <authorList>
            <person name="Schachtman D."/>
        </authorList>
    </citation>
    <scope>NUCLEOTIDE SEQUENCE</scope>
    <source>
        <strain evidence="1">DS2114</strain>
    </source>
</reference>
<comment type="caution">
    <text evidence="1">The sequence shown here is derived from an EMBL/GenBank/DDBJ whole genome shotgun (WGS) entry which is preliminary data.</text>
</comment>
<gene>
    <name evidence="1" type="ORF">J2738_004058</name>
</gene>
<organism evidence="1 2">
    <name type="scientific">Variovorax paradoxus</name>
    <dbReference type="NCBI Taxonomy" id="34073"/>
    <lineage>
        <taxon>Bacteria</taxon>
        <taxon>Pseudomonadati</taxon>
        <taxon>Pseudomonadota</taxon>
        <taxon>Betaproteobacteria</taxon>
        <taxon>Burkholderiales</taxon>
        <taxon>Comamonadaceae</taxon>
        <taxon>Variovorax</taxon>
    </lineage>
</organism>
<proteinExistence type="predicted"/>